<dbReference type="GO" id="GO:0006352">
    <property type="term" value="P:DNA-templated transcription initiation"/>
    <property type="evidence" value="ECO:0007669"/>
    <property type="project" value="InterPro"/>
</dbReference>
<dbReference type="Proteomes" id="UP000619293">
    <property type="component" value="Unassembled WGS sequence"/>
</dbReference>
<dbReference type="Pfam" id="PF04542">
    <property type="entry name" value="Sigma70_r2"/>
    <property type="match status" value="1"/>
</dbReference>
<gene>
    <name evidence="8" type="primary">rpoE_1</name>
    <name evidence="8" type="ORF">Cch02nite_10710</name>
</gene>
<comment type="caution">
    <text evidence="8">The sequence shown here is derived from an EMBL/GenBank/DDBJ whole genome shotgun (WGS) entry which is preliminary data.</text>
</comment>
<keyword evidence="3" id="KW-0731">Sigma factor</keyword>
<dbReference type="InterPro" id="IPR014284">
    <property type="entry name" value="RNA_pol_sigma-70_dom"/>
</dbReference>
<dbReference type="SUPFAM" id="SSF88659">
    <property type="entry name" value="Sigma3 and sigma4 domains of RNA polymerase sigma factors"/>
    <property type="match status" value="1"/>
</dbReference>
<keyword evidence="9" id="KW-1185">Reference proteome</keyword>
<evidence type="ECO:0000256" key="3">
    <source>
        <dbReference type="ARBA" id="ARBA00023082"/>
    </source>
</evidence>
<evidence type="ECO:0000256" key="2">
    <source>
        <dbReference type="ARBA" id="ARBA00023015"/>
    </source>
</evidence>
<dbReference type="GO" id="GO:0016987">
    <property type="term" value="F:sigma factor activity"/>
    <property type="evidence" value="ECO:0007669"/>
    <property type="project" value="UniProtKB-KW"/>
</dbReference>
<feature type="domain" description="RNA polymerase sigma-70 region 2" evidence="6">
    <location>
        <begin position="16"/>
        <end position="79"/>
    </location>
</feature>
<keyword evidence="4" id="KW-0804">Transcription</keyword>
<evidence type="ECO:0000256" key="1">
    <source>
        <dbReference type="ARBA" id="ARBA00010641"/>
    </source>
</evidence>
<keyword evidence="8" id="KW-0240">DNA-directed RNA polymerase</keyword>
<evidence type="ECO:0000313" key="9">
    <source>
        <dbReference type="Proteomes" id="UP000619293"/>
    </source>
</evidence>
<name>A0A8J3NNX2_9ACTN</name>
<evidence type="ECO:0000313" key="8">
    <source>
        <dbReference type="EMBL" id="GIF87627.1"/>
    </source>
</evidence>
<evidence type="ECO:0000259" key="7">
    <source>
        <dbReference type="Pfam" id="PF08281"/>
    </source>
</evidence>
<evidence type="ECO:0000259" key="6">
    <source>
        <dbReference type="Pfam" id="PF04542"/>
    </source>
</evidence>
<dbReference type="EMBL" id="BONG01000004">
    <property type="protein sequence ID" value="GIF87627.1"/>
    <property type="molecule type" value="Genomic_DNA"/>
</dbReference>
<organism evidence="8 9">
    <name type="scientific">Catellatospora chokoriensis</name>
    <dbReference type="NCBI Taxonomy" id="310353"/>
    <lineage>
        <taxon>Bacteria</taxon>
        <taxon>Bacillati</taxon>
        <taxon>Actinomycetota</taxon>
        <taxon>Actinomycetes</taxon>
        <taxon>Micromonosporales</taxon>
        <taxon>Micromonosporaceae</taxon>
        <taxon>Catellatospora</taxon>
    </lineage>
</organism>
<dbReference type="GO" id="GO:0003677">
    <property type="term" value="F:DNA binding"/>
    <property type="evidence" value="ECO:0007669"/>
    <property type="project" value="InterPro"/>
</dbReference>
<dbReference type="InterPro" id="IPR039425">
    <property type="entry name" value="RNA_pol_sigma-70-like"/>
</dbReference>
<dbReference type="AlphaFoldDB" id="A0A8J3NNX2"/>
<dbReference type="RefSeq" id="WP_191841152.1">
    <property type="nucleotide sequence ID" value="NZ_BAAALB010000014.1"/>
</dbReference>
<feature type="domain" description="RNA polymerase sigma factor 70 region 4 type 2" evidence="7">
    <location>
        <begin position="110"/>
        <end position="160"/>
    </location>
</feature>
<sequence length="180" mass="20059">MGPPPGRDEGWFTKVYDEHYQQILQYGRRRLADLDAPAELAQEVFAVAWRRRDEVPDRCLPWLYGVSRRLLANHWRARRAAGRQVPITDADVLREPGATGADATVGVADVRAALRSLSDLDQEILRLIGWEELTVAEAAQVLGCSRTTAAVRLHRARGRLTAAMAAPPTPPVPHRRLARS</sequence>
<dbReference type="InterPro" id="IPR036388">
    <property type="entry name" value="WH-like_DNA-bd_sf"/>
</dbReference>
<keyword evidence="2" id="KW-0805">Transcription regulation</keyword>
<dbReference type="PANTHER" id="PTHR43133:SF25">
    <property type="entry name" value="RNA POLYMERASE SIGMA FACTOR RFAY-RELATED"/>
    <property type="match status" value="1"/>
</dbReference>
<dbReference type="PANTHER" id="PTHR43133">
    <property type="entry name" value="RNA POLYMERASE ECF-TYPE SIGMA FACTO"/>
    <property type="match status" value="1"/>
</dbReference>
<comment type="similarity">
    <text evidence="1">Belongs to the sigma-70 factor family. ECF subfamily.</text>
</comment>
<dbReference type="GO" id="GO:0000428">
    <property type="term" value="C:DNA-directed RNA polymerase complex"/>
    <property type="evidence" value="ECO:0007669"/>
    <property type="project" value="UniProtKB-KW"/>
</dbReference>
<evidence type="ECO:0000256" key="4">
    <source>
        <dbReference type="ARBA" id="ARBA00023163"/>
    </source>
</evidence>
<feature type="region of interest" description="Disordered" evidence="5">
    <location>
        <begin position="161"/>
        <end position="180"/>
    </location>
</feature>
<dbReference type="Gene3D" id="1.10.1740.10">
    <property type="match status" value="1"/>
</dbReference>
<dbReference type="InterPro" id="IPR013249">
    <property type="entry name" value="RNA_pol_sigma70_r4_t2"/>
</dbReference>
<dbReference type="NCBIfam" id="TIGR02937">
    <property type="entry name" value="sigma70-ECF"/>
    <property type="match status" value="1"/>
</dbReference>
<dbReference type="SUPFAM" id="SSF88946">
    <property type="entry name" value="Sigma2 domain of RNA polymerase sigma factors"/>
    <property type="match status" value="1"/>
</dbReference>
<proteinExistence type="inferred from homology"/>
<accession>A0A8J3NNX2</accession>
<evidence type="ECO:0000256" key="5">
    <source>
        <dbReference type="SAM" id="MobiDB-lite"/>
    </source>
</evidence>
<dbReference type="Pfam" id="PF08281">
    <property type="entry name" value="Sigma70_r4_2"/>
    <property type="match status" value="1"/>
</dbReference>
<protein>
    <submittedName>
        <fullName evidence="8">DNA-directed RNA polymerase sigma-70 factor</fullName>
    </submittedName>
</protein>
<dbReference type="CDD" id="cd06171">
    <property type="entry name" value="Sigma70_r4"/>
    <property type="match status" value="1"/>
</dbReference>
<dbReference type="InterPro" id="IPR007627">
    <property type="entry name" value="RNA_pol_sigma70_r2"/>
</dbReference>
<dbReference type="InterPro" id="IPR013325">
    <property type="entry name" value="RNA_pol_sigma_r2"/>
</dbReference>
<dbReference type="InterPro" id="IPR013324">
    <property type="entry name" value="RNA_pol_sigma_r3/r4-like"/>
</dbReference>
<reference evidence="8 9" key="1">
    <citation type="submission" date="2021-01" db="EMBL/GenBank/DDBJ databases">
        <title>Whole genome shotgun sequence of Catellatospora chokoriensis NBRC 107358.</title>
        <authorList>
            <person name="Komaki H."/>
            <person name="Tamura T."/>
        </authorList>
    </citation>
    <scope>NUCLEOTIDE SEQUENCE [LARGE SCALE GENOMIC DNA]</scope>
    <source>
        <strain evidence="8 9">NBRC 107358</strain>
    </source>
</reference>
<dbReference type="Gene3D" id="1.10.10.10">
    <property type="entry name" value="Winged helix-like DNA-binding domain superfamily/Winged helix DNA-binding domain"/>
    <property type="match status" value="1"/>
</dbReference>